<name>A0A4Q7VHB2_9BACT</name>
<accession>A0A4Q7VHB2</accession>
<dbReference type="EMBL" id="SHKN01000001">
    <property type="protein sequence ID" value="RZT95463.1"/>
    <property type="molecule type" value="Genomic_DNA"/>
</dbReference>
<keyword evidence="3" id="KW-1185">Reference proteome</keyword>
<dbReference type="SUPFAM" id="SSF82171">
    <property type="entry name" value="DPP6 N-terminal domain-like"/>
    <property type="match status" value="1"/>
</dbReference>
<sequence length="571" mass="66036">MLLFRNLLFLFFIFSGNIYAQEFIRIDRDEFVGDKIEGKKLFRNISKAKKLFRKGESSASDCLNLLLACDKFNNANPELNYNIGLCYLKYGKKELSKPYFEKTKALKPNLNKNLYLFLGQAYQYAGDFTNAILNYKVYVEILQHEGVKRNREDLKKVFRYIEECKNGQVLAQQIQTFNVEKMPSPINSESNDILAIRDGVKLFFHSDRTIVGDKKNRATESSLRGFSVALINGEWSNFSVLNDERKSRDLPLMVAQTDENQYVFYDKNMGLGDLIFMQQDGKYWTKEMDAFFVNERNSDESSASMTSDGNELVFVSDRNGGQADVFYCKKNDDGEWSKPVKLDDQINTEFDERDVFLSDDGSVIYFSSKGRNTIGGYDIFRSEKDENGNWMEAKNMGMPINSAYDDRHFFPYEGDSFFFDSNRGENGKFDIYSKKIIFDKVIEEEVADPIEPEARIESSIPVNNIEILPEVIPVPIPIVKKVKSISTSYKIQIAASKIEMKDAELKKLYSGKEPIELSYDDEWYRYSIGNYERLEDAIYYKDRLGLDKAFIVSFENDIRGKMISNYSLNNK</sequence>
<dbReference type="InterPro" id="IPR011990">
    <property type="entry name" value="TPR-like_helical_dom_sf"/>
</dbReference>
<protein>
    <submittedName>
        <fullName evidence="2">WD40 repeat protein</fullName>
    </submittedName>
</protein>
<dbReference type="InterPro" id="IPR011042">
    <property type="entry name" value="6-blade_b-propeller_TolB-like"/>
</dbReference>
<dbReference type="InterPro" id="IPR011659">
    <property type="entry name" value="WD40"/>
</dbReference>
<evidence type="ECO:0000256" key="1">
    <source>
        <dbReference type="PROSITE-ProRule" id="PRU00339"/>
    </source>
</evidence>
<evidence type="ECO:0000313" key="3">
    <source>
        <dbReference type="Proteomes" id="UP000293562"/>
    </source>
</evidence>
<reference evidence="2 3" key="1">
    <citation type="submission" date="2019-02" db="EMBL/GenBank/DDBJ databases">
        <title>Genomic Encyclopedia of Type Strains, Phase IV (KMG-IV): sequencing the most valuable type-strain genomes for metagenomic binning, comparative biology and taxonomic classification.</title>
        <authorList>
            <person name="Goeker M."/>
        </authorList>
    </citation>
    <scope>NUCLEOTIDE SEQUENCE [LARGE SCALE GENOMIC DNA]</scope>
    <source>
        <strain evidence="2 3">DSM 28825</strain>
    </source>
</reference>
<dbReference type="Gene3D" id="2.120.10.30">
    <property type="entry name" value="TolB, C-terminal domain"/>
    <property type="match status" value="1"/>
</dbReference>
<dbReference type="Gene3D" id="1.25.40.10">
    <property type="entry name" value="Tetratricopeptide repeat domain"/>
    <property type="match status" value="1"/>
</dbReference>
<dbReference type="SUPFAM" id="SSF48452">
    <property type="entry name" value="TPR-like"/>
    <property type="match status" value="1"/>
</dbReference>
<comment type="caution">
    <text evidence="2">The sequence shown here is derived from an EMBL/GenBank/DDBJ whole genome shotgun (WGS) entry which is preliminary data.</text>
</comment>
<feature type="repeat" description="TPR" evidence="1">
    <location>
        <begin position="77"/>
        <end position="110"/>
    </location>
</feature>
<proteinExistence type="predicted"/>
<dbReference type="PROSITE" id="PS50005">
    <property type="entry name" value="TPR"/>
    <property type="match status" value="1"/>
</dbReference>
<dbReference type="Proteomes" id="UP000293562">
    <property type="component" value="Unassembled WGS sequence"/>
</dbReference>
<dbReference type="AlphaFoldDB" id="A0A4Q7VHB2"/>
<dbReference type="RefSeq" id="WP_130305430.1">
    <property type="nucleotide sequence ID" value="NZ_SHKN01000001.1"/>
</dbReference>
<dbReference type="OrthoDB" id="1110381at2"/>
<dbReference type="InterPro" id="IPR019734">
    <property type="entry name" value="TPR_rpt"/>
</dbReference>
<keyword evidence="1" id="KW-0802">TPR repeat</keyword>
<organism evidence="2 3">
    <name type="scientific">Ancylomarina subtilis</name>
    <dbReference type="NCBI Taxonomy" id="1639035"/>
    <lineage>
        <taxon>Bacteria</taxon>
        <taxon>Pseudomonadati</taxon>
        <taxon>Bacteroidota</taxon>
        <taxon>Bacteroidia</taxon>
        <taxon>Marinilabiliales</taxon>
        <taxon>Marinifilaceae</taxon>
        <taxon>Ancylomarina</taxon>
    </lineage>
</organism>
<evidence type="ECO:0000313" key="2">
    <source>
        <dbReference type="EMBL" id="RZT95463.1"/>
    </source>
</evidence>
<gene>
    <name evidence="2" type="ORF">EV201_0083</name>
</gene>
<dbReference type="Pfam" id="PF07676">
    <property type="entry name" value="PD40"/>
    <property type="match status" value="2"/>
</dbReference>